<dbReference type="GO" id="GO:0005524">
    <property type="term" value="F:ATP binding"/>
    <property type="evidence" value="ECO:0007669"/>
    <property type="project" value="UniProtKB-UniRule"/>
</dbReference>
<evidence type="ECO:0000256" key="3">
    <source>
        <dbReference type="ARBA" id="ARBA00022840"/>
    </source>
</evidence>
<evidence type="ECO:0000313" key="6">
    <source>
        <dbReference type="EMBL" id="QNN75582.1"/>
    </source>
</evidence>
<dbReference type="PROSITE" id="PS50975">
    <property type="entry name" value="ATP_GRASP"/>
    <property type="match status" value="1"/>
</dbReference>
<name>A0A7G9T657_9LACO</name>
<dbReference type="InterPro" id="IPR013815">
    <property type="entry name" value="ATP_grasp_subdomain_1"/>
</dbReference>
<dbReference type="InterPro" id="IPR003135">
    <property type="entry name" value="ATP-grasp_carboxylate-amine"/>
</dbReference>
<evidence type="ECO:0000259" key="5">
    <source>
        <dbReference type="PROSITE" id="PS50975"/>
    </source>
</evidence>
<dbReference type="AlphaFoldDB" id="A0A7G9T657"/>
<evidence type="ECO:0000313" key="7">
    <source>
        <dbReference type="Proteomes" id="UP000515800"/>
    </source>
</evidence>
<dbReference type="RefSeq" id="WP_187529414.1">
    <property type="nucleotide sequence ID" value="NZ_CP060724.1"/>
</dbReference>
<organism evidence="6 7">
    <name type="scientific">Weissella diestrammenae</name>
    <dbReference type="NCBI Taxonomy" id="1162633"/>
    <lineage>
        <taxon>Bacteria</taxon>
        <taxon>Bacillati</taxon>
        <taxon>Bacillota</taxon>
        <taxon>Bacilli</taxon>
        <taxon>Lactobacillales</taxon>
        <taxon>Lactobacillaceae</taxon>
        <taxon>Weissella</taxon>
    </lineage>
</organism>
<proteinExistence type="predicted"/>
<accession>A0A7G9T657</accession>
<dbReference type="KEGG" id="wdi:H9L19_01405"/>
<dbReference type="InterPro" id="IPR011761">
    <property type="entry name" value="ATP-grasp"/>
</dbReference>
<feature type="domain" description="ATP-grasp" evidence="5">
    <location>
        <begin position="104"/>
        <end position="291"/>
    </location>
</feature>
<dbReference type="GO" id="GO:0005829">
    <property type="term" value="C:cytosol"/>
    <property type="evidence" value="ECO:0007669"/>
    <property type="project" value="TreeGrafter"/>
</dbReference>
<keyword evidence="2" id="KW-0658">Purine biosynthesis</keyword>
<dbReference type="GO" id="GO:0046872">
    <property type="term" value="F:metal ion binding"/>
    <property type="evidence" value="ECO:0007669"/>
    <property type="project" value="InterPro"/>
</dbReference>
<evidence type="ECO:0000256" key="2">
    <source>
        <dbReference type="ARBA" id="ARBA00022755"/>
    </source>
</evidence>
<evidence type="ECO:0000256" key="1">
    <source>
        <dbReference type="ARBA" id="ARBA00022741"/>
    </source>
</evidence>
<reference evidence="6 7" key="1">
    <citation type="submission" date="2020-08" db="EMBL/GenBank/DDBJ databases">
        <title>Genome sequence of Weissella diestrammenae KACC 16890T.</title>
        <authorList>
            <person name="Hyun D.-W."/>
            <person name="Bae J.-W."/>
        </authorList>
    </citation>
    <scope>NUCLEOTIDE SEQUENCE [LARGE SCALE GENOMIC DNA]</scope>
    <source>
        <strain evidence="6 7">KACC 16890</strain>
    </source>
</reference>
<keyword evidence="7" id="KW-1185">Reference proteome</keyword>
<gene>
    <name evidence="6" type="ORF">H9L19_01405</name>
</gene>
<dbReference type="PANTHER" id="PTHR11609:SF5">
    <property type="entry name" value="PHOSPHORIBOSYLAMINOIMIDAZOLE CARBOXYLASE"/>
    <property type="match status" value="1"/>
</dbReference>
<dbReference type="Gene3D" id="3.30.470.20">
    <property type="entry name" value="ATP-grasp fold, B domain"/>
    <property type="match status" value="1"/>
</dbReference>
<dbReference type="PANTHER" id="PTHR11609">
    <property type="entry name" value="PURINE BIOSYNTHESIS PROTEIN 6/7, PUR6/7"/>
    <property type="match status" value="1"/>
</dbReference>
<sequence length="362" mass="40293">MTLLPGATIGIIGNNLVSWRIAQAARNTGYLVAMYLENADTRQNTSADYIFIGRKDWESFVNLSAIVIYNDLGLPFELVSELDQLNLPQGTMTLDLADDLSLSRSFFDEHAINILPYKLASTLDEIALAATALSYPVAVKPIFKHAESAETVILSGAWDLGLVAPLIDGGQLLVETWLEDAVEYRASVVRDANGNVINYPLTQIRRNSQHQVTQIWLEDGPTTDVIEAMQQTIQQIARPLDYVGAFYVTFLYSTTGNLYVGDIFPGIGSEQFVYSATMTTDLIEQHLRVLTGQALKPTRQHSVAIYRPMNDEEISRLYPQWAIKPNWQITIDTEKNEGYVIASGEQLVALEAQMAVADIWID</sequence>
<dbReference type="Proteomes" id="UP000515800">
    <property type="component" value="Chromosome"/>
</dbReference>
<dbReference type="SUPFAM" id="SSF56059">
    <property type="entry name" value="Glutathione synthetase ATP-binding domain-like"/>
    <property type="match status" value="1"/>
</dbReference>
<dbReference type="Pfam" id="PF02222">
    <property type="entry name" value="ATP-grasp"/>
    <property type="match status" value="1"/>
</dbReference>
<dbReference type="EMBL" id="CP060724">
    <property type="protein sequence ID" value="QNN75582.1"/>
    <property type="molecule type" value="Genomic_DNA"/>
</dbReference>
<dbReference type="Gene3D" id="3.30.1490.20">
    <property type="entry name" value="ATP-grasp fold, A domain"/>
    <property type="match status" value="1"/>
</dbReference>
<dbReference type="GO" id="GO:0006164">
    <property type="term" value="P:purine nucleotide biosynthetic process"/>
    <property type="evidence" value="ECO:0007669"/>
    <property type="project" value="UniProtKB-KW"/>
</dbReference>
<protein>
    <submittedName>
        <fullName evidence="6">ATP-grasp domain-containing protein</fullName>
    </submittedName>
</protein>
<keyword evidence="3 4" id="KW-0067">ATP-binding</keyword>
<evidence type="ECO:0000256" key="4">
    <source>
        <dbReference type="PROSITE-ProRule" id="PRU00409"/>
    </source>
</evidence>
<keyword evidence="1 4" id="KW-0547">Nucleotide-binding</keyword>